<evidence type="ECO:0000256" key="4">
    <source>
        <dbReference type="ARBA" id="ARBA00022723"/>
    </source>
</evidence>
<dbReference type="InterPro" id="IPR052038">
    <property type="entry name" value="Type-VII_TA_antitoxin"/>
</dbReference>
<dbReference type="EMBL" id="MGIZ01000010">
    <property type="protein sequence ID" value="OGM99761.1"/>
    <property type="molecule type" value="Genomic_DNA"/>
</dbReference>
<evidence type="ECO:0000256" key="3">
    <source>
        <dbReference type="ARBA" id="ARBA00022695"/>
    </source>
</evidence>
<evidence type="ECO:0000256" key="2">
    <source>
        <dbReference type="ARBA" id="ARBA00022679"/>
    </source>
</evidence>
<evidence type="ECO:0000313" key="9">
    <source>
        <dbReference type="EMBL" id="OGM99761.1"/>
    </source>
</evidence>
<evidence type="ECO:0000256" key="5">
    <source>
        <dbReference type="ARBA" id="ARBA00022741"/>
    </source>
</evidence>
<dbReference type="CDD" id="cd05403">
    <property type="entry name" value="NT_KNTase_like"/>
    <property type="match status" value="1"/>
</dbReference>
<evidence type="ECO:0000256" key="7">
    <source>
        <dbReference type="ARBA" id="ARBA00022842"/>
    </source>
</evidence>
<keyword evidence="3" id="KW-0548">Nucleotidyltransferase</keyword>
<dbReference type="GO" id="GO:0005524">
    <property type="term" value="F:ATP binding"/>
    <property type="evidence" value="ECO:0007669"/>
    <property type="project" value="UniProtKB-KW"/>
</dbReference>
<keyword evidence="7" id="KW-0460">Magnesium</keyword>
<keyword evidence="5" id="KW-0547">Nucleotide-binding</keyword>
<dbReference type="InterPro" id="IPR043519">
    <property type="entry name" value="NT_sf"/>
</dbReference>
<name>A0A1F8EFZ4_9BACT</name>
<evidence type="ECO:0000313" key="10">
    <source>
        <dbReference type="Proteomes" id="UP000177594"/>
    </source>
</evidence>
<feature type="domain" description="Polymerase beta nucleotidyltransferase" evidence="8">
    <location>
        <begin position="11"/>
        <end position="95"/>
    </location>
</feature>
<dbReference type="Pfam" id="PF18765">
    <property type="entry name" value="Polbeta"/>
    <property type="match status" value="1"/>
</dbReference>
<accession>A0A1F8EFZ4</accession>
<protein>
    <recommendedName>
        <fullName evidence="8">Polymerase beta nucleotidyltransferase domain-containing protein</fullName>
    </recommendedName>
</protein>
<dbReference type="PANTHER" id="PTHR33571:SF14">
    <property type="entry name" value="PROTEIN ADENYLYLTRANSFERASE MJ0435-RELATED"/>
    <property type="match status" value="1"/>
</dbReference>
<evidence type="ECO:0000256" key="1">
    <source>
        <dbReference type="ARBA" id="ARBA00001946"/>
    </source>
</evidence>
<dbReference type="Gene3D" id="3.30.460.10">
    <property type="entry name" value="Beta Polymerase, domain 2"/>
    <property type="match status" value="1"/>
</dbReference>
<dbReference type="PANTHER" id="PTHR33571">
    <property type="entry name" value="SSL8005 PROTEIN"/>
    <property type="match status" value="1"/>
</dbReference>
<dbReference type="AlphaFoldDB" id="A0A1F8EFZ4"/>
<gene>
    <name evidence="9" type="ORF">A2817_00905</name>
</gene>
<keyword evidence="6" id="KW-0067">ATP-binding</keyword>
<sequence length="98" mass="10901">MSNLLSKIKEKTLPIFIKYGVSQAAVFGSVARGEDTSDSDVDMIVSIKKKIGVYEFVALKDELENALGKKVDLVSKGTINKYIRPYIEKDIVNIYEGL</sequence>
<dbReference type="GO" id="GO:0046872">
    <property type="term" value="F:metal ion binding"/>
    <property type="evidence" value="ECO:0007669"/>
    <property type="project" value="UniProtKB-KW"/>
</dbReference>
<keyword evidence="2" id="KW-0808">Transferase</keyword>
<comment type="caution">
    <text evidence="9">The sequence shown here is derived from an EMBL/GenBank/DDBJ whole genome shotgun (WGS) entry which is preliminary data.</text>
</comment>
<dbReference type="GO" id="GO:0016779">
    <property type="term" value="F:nucleotidyltransferase activity"/>
    <property type="evidence" value="ECO:0007669"/>
    <property type="project" value="UniProtKB-KW"/>
</dbReference>
<evidence type="ECO:0000256" key="6">
    <source>
        <dbReference type="ARBA" id="ARBA00022840"/>
    </source>
</evidence>
<dbReference type="Proteomes" id="UP000177594">
    <property type="component" value="Unassembled WGS sequence"/>
</dbReference>
<evidence type="ECO:0000259" key="8">
    <source>
        <dbReference type="Pfam" id="PF18765"/>
    </source>
</evidence>
<dbReference type="InterPro" id="IPR041633">
    <property type="entry name" value="Polbeta"/>
</dbReference>
<proteinExistence type="predicted"/>
<comment type="cofactor">
    <cofactor evidence="1">
        <name>Mg(2+)</name>
        <dbReference type="ChEBI" id="CHEBI:18420"/>
    </cofactor>
</comment>
<dbReference type="SUPFAM" id="SSF81301">
    <property type="entry name" value="Nucleotidyltransferase"/>
    <property type="match status" value="1"/>
</dbReference>
<keyword evidence="4" id="KW-0479">Metal-binding</keyword>
<organism evidence="9 10">
    <name type="scientific">Candidatus Yanofskybacteria bacterium RIFCSPHIGHO2_01_FULL_39_8b</name>
    <dbReference type="NCBI Taxonomy" id="1802659"/>
    <lineage>
        <taxon>Bacteria</taxon>
        <taxon>Candidatus Yanofskyibacteriota</taxon>
    </lineage>
</organism>
<reference evidence="9 10" key="1">
    <citation type="journal article" date="2016" name="Nat. Commun.">
        <title>Thousands of microbial genomes shed light on interconnected biogeochemical processes in an aquifer system.</title>
        <authorList>
            <person name="Anantharaman K."/>
            <person name="Brown C.T."/>
            <person name="Hug L.A."/>
            <person name="Sharon I."/>
            <person name="Castelle C.J."/>
            <person name="Probst A.J."/>
            <person name="Thomas B.C."/>
            <person name="Singh A."/>
            <person name="Wilkins M.J."/>
            <person name="Karaoz U."/>
            <person name="Brodie E.L."/>
            <person name="Williams K.H."/>
            <person name="Hubbard S.S."/>
            <person name="Banfield J.F."/>
        </authorList>
    </citation>
    <scope>NUCLEOTIDE SEQUENCE [LARGE SCALE GENOMIC DNA]</scope>
</reference>